<proteinExistence type="predicted"/>
<gene>
    <name evidence="1" type="ORF">AWT59_3480</name>
</gene>
<reference evidence="1 2" key="1">
    <citation type="submission" date="2016-02" db="EMBL/GenBank/DDBJ databases">
        <authorList>
            <person name="Wen L."/>
            <person name="He K."/>
            <person name="Yang H."/>
        </authorList>
    </citation>
    <scope>NUCLEOTIDE SEQUENCE [LARGE SCALE GENOMIC DNA]</scope>
    <source>
        <strain evidence="1">ShG14-8</strain>
    </source>
</reference>
<name>A0A139BN32_9PROT</name>
<evidence type="ECO:0000313" key="1">
    <source>
        <dbReference type="EMBL" id="KXS30394.1"/>
    </source>
</evidence>
<dbReference type="EMBL" id="LSLI01000283">
    <property type="protein sequence ID" value="KXS30394.1"/>
    <property type="molecule type" value="Genomic_DNA"/>
</dbReference>
<dbReference type="InterPro" id="IPR036194">
    <property type="entry name" value="FlhD_sf"/>
</dbReference>
<protein>
    <submittedName>
        <fullName evidence="1">Uncharacterized protein</fullName>
    </submittedName>
</protein>
<organism evidence="1 2">
    <name type="scientific">Candidatus Gallionella acididurans</name>
    <dbReference type="NCBI Taxonomy" id="1796491"/>
    <lineage>
        <taxon>Bacteria</taxon>
        <taxon>Pseudomonadati</taxon>
        <taxon>Pseudomonadota</taxon>
        <taxon>Betaproteobacteria</taxon>
        <taxon>Nitrosomonadales</taxon>
        <taxon>Gallionellaceae</taxon>
        <taxon>Gallionella</taxon>
    </lineage>
</organism>
<sequence>MAVHNSLQKDIVTLNRRYLLLVKQMAAEKHPLLCASAPKSLIKSVQNMTLEKIDHLAEDMIAPCFYLNLSETIFNRMAELEQGVQRKAYMANVLVTQLQTDGKR</sequence>
<reference evidence="1 2" key="2">
    <citation type="submission" date="2016-03" db="EMBL/GenBank/DDBJ databases">
        <title>New uncultured bacterium of the family Gallionellaceae from acid mine drainage: description and reconstruction of genome based on metagenomic analysis of microbial community.</title>
        <authorList>
            <person name="Kadnikov V."/>
            <person name="Ivasenko D."/>
            <person name="Beletsky A."/>
            <person name="Mardanov A."/>
            <person name="Danilova E."/>
            <person name="Pimenov N."/>
            <person name="Karnachuk O."/>
            <person name="Ravin N."/>
        </authorList>
    </citation>
    <scope>NUCLEOTIDE SEQUENCE [LARGE SCALE GENOMIC DNA]</scope>
    <source>
        <strain evidence="1">ShG14-8</strain>
    </source>
</reference>
<evidence type="ECO:0000313" key="2">
    <source>
        <dbReference type="Proteomes" id="UP000070578"/>
    </source>
</evidence>
<dbReference type="Gene3D" id="1.10.4000.10">
    <property type="entry name" value="Flagellar transcriptional activator FlhD"/>
    <property type="match status" value="1"/>
</dbReference>
<comment type="caution">
    <text evidence="1">The sequence shown here is derived from an EMBL/GenBank/DDBJ whole genome shotgun (WGS) entry which is preliminary data.</text>
</comment>
<accession>A0A139BN32</accession>
<dbReference type="Proteomes" id="UP000070578">
    <property type="component" value="Unassembled WGS sequence"/>
</dbReference>
<dbReference type="AlphaFoldDB" id="A0A139BN32"/>